<dbReference type="InterPro" id="IPR020290">
    <property type="entry name" value="Gp88"/>
</dbReference>
<organism evidence="2">
    <name type="scientific">Bacteroides faecis</name>
    <dbReference type="NCBI Taxonomy" id="674529"/>
    <lineage>
        <taxon>Bacteria</taxon>
        <taxon>Pseudomonadati</taxon>
        <taxon>Bacteroidota</taxon>
        <taxon>Bacteroidia</taxon>
        <taxon>Bacteroidales</taxon>
        <taxon>Bacteroidaceae</taxon>
        <taxon>Bacteroides</taxon>
    </lineage>
</organism>
<evidence type="ECO:0000313" key="2">
    <source>
        <dbReference type="EMBL" id="VYT26164.1"/>
    </source>
</evidence>
<evidence type="ECO:0000259" key="1">
    <source>
        <dbReference type="Pfam" id="PF17338"/>
    </source>
</evidence>
<gene>
    <name evidence="2" type="ORF">BFLFYP10_02061</name>
</gene>
<dbReference type="Pfam" id="PF17338">
    <property type="entry name" value="GP88"/>
    <property type="match status" value="1"/>
</dbReference>
<sequence>MNNTFSPSKTKKNLGISYLGGCNSPKLEKSLKQNVMTYGVYLAPHTLSGYNVCPQSDNCCKYCLHGSGRNKLELLSHKEGGAITQSRIKKTKLFFEDKETFMQLLIHEIGQAKKKAEAAGMKFAVRLNCTSDIHLEQFTLNGKNILQLFPDTQFYDYTKVFSHTGLSEKYSNYDITYSFSGENWEECELLLKKGYRIAVVFEDTIPAEFKGYPVMDANEYDARFLDAGSIICGLTYKRVANDYVNGKFQRPDTTFVNRNNKTA</sequence>
<protein>
    <recommendedName>
        <fullName evidence="1">Gene product 88 domain-containing protein</fullName>
    </recommendedName>
</protein>
<proteinExistence type="predicted"/>
<name>A0A6N2V6T6_9BACE</name>
<accession>A0A6N2V6T6</accession>
<dbReference type="AlphaFoldDB" id="A0A6N2V6T6"/>
<dbReference type="RefSeq" id="WP_156729953.1">
    <property type="nucleotide sequence ID" value="NZ_CACRSZ010000049.1"/>
</dbReference>
<reference evidence="2" key="1">
    <citation type="submission" date="2019-11" db="EMBL/GenBank/DDBJ databases">
        <authorList>
            <person name="Feng L."/>
        </authorList>
    </citation>
    <scope>NUCLEOTIDE SEQUENCE</scope>
    <source>
        <strain evidence="2">BfaecisLFYP10</strain>
    </source>
</reference>
<feature type="domain" description="Gene product 88" evidence="1">
    <location>
        <begin position="28"/>
        <end position="237"/>
    </location>
</feature>
<dbReference type="EMBL" id="CACRSZ010000049">
    <property type="protein sequence ID" value="VYT26164.1"/>
    <property type="molecule type" value="Genomic_DNA"/>
</dbReference>